<sequence length="51" mass="6101">MKRILISVVGMPPEQLLQIQDELNDEKNEQVYWLFDKLVEVNYADVEDYDN</sequence>
<dbReference type="AlphaFoldDB" id="A0A0F9QU95"/>
<proteinExistence type="predicted"/>
<evidence type="ECO:0000313" key="1">
    <source>
        <dbReference type="EMBL" id="KKN46009.1"/>
    </source>
</evidence>
<gene>
    <name evidence="1" type="ORF">LCGC14_0677030</name>
</gene>
<name>A0A0F9QU95_9ZZZZ</name>
<accession>A0A0F9QU95</accession>
<protein>
    <submittedName>
        <fullName evidence="1">Uncharacterized protein</fullName>
    </submittedName>
</protein>
<reference evidence="1" key="1">
    <citation type="journal article" date="2015" name="Nature">
        <title>Complex archaea that bridge the gap between prokaryotes and eukaryotes.</title>
        <authorList>
            <person name="Spang A."/>
            <person name="Saw J.H."/>
            <person name="Jorgensen S.L."/>
            <person name="Zaremba-Niedzwiedzka K."/>
            <person name="Martijn J."/>
            <person name="Lind A.E."/>
            <person name="van Eijk R."/>
            <person name="Schleper C."/>
            <person name="Guy L."/>
            <person name="Ettema T.J."/>
        </authorList>
    </citation>
    <scope>NUCLEOTIDE SEQUENCE</scope>
</reference>
<dbReference type="EMBL" id="LAZR01001353">
    <property type="protein sequence ID" value="KKN46009.1"/>
    <property type="molecule type" value="Genomic_DNA"/>
</dbReference>
<organism evidence="1">
    <name type="scientific">marine sediment metagenome</name>
    <dbReference type="NCBI Taxonomy" id="412755"/>
    <lineage>
        <taxon>unclassified sequences</taxon>
        <taxon>metagenomes</taxon>
        <taxon>ecological metagenomes</taxon>
    </lineage>
</organism>
<comment type="caution">
    <text evidence="1">The sequence shown here is derived from an EMBL/GenBank/DDBJ whole genome shotgun (WGS) entry which is preliminary data.</text>
</comment>